<evidence type="ECO:0000313" key="3">
    <source>
        <dbReference type="Proteomes" id="UP000075321"/>
    </source>
</evidence>
<proteinExistence type="predicted"/>
<dbReference type="EC" id="2.8.3.16" evidence="2"/>
<evidence type="ECO:0000313" key="2">
    <source>
        <dbReference type="EMBL" id="KYH24989.1"/>
    </source>
</evidence>
<comment type="caution">
    <text evidence="2">The sequence shown here is derived from an EMBL/GenBank/DDBJ whole genome shotgun (WGS) entry which is preliminary data.</text>
</comment>
<reference evidence="2 3" key="1">
    <citation type="submission" date="2016-02" db="EMBL/GenBank/DDBJ databases">
        <title>Genome sequence of Halalkalicoccus paucihalophilus DSM 24557.</title>
        <authorList>
            <person name="Poehlein A."/>
            <person name="Daniel R."/>
        </authorList>
    </citation>
    <scope>NUCLEOTIDE SEQUENCE [LARGE SCALE GENOMIC DNA]</scope>
    <source>
        <strain evidence="2 3">DSM 24557</strain>
    </source>
</reference>
<dbReference type="InterPro" id="IPR044855">
    <property type="entry name" value="CoA-Trfase_III_dom3_sf"/>
</dbReference>
<dbReference type="Gene3D" id="3.30.1540.10">
    <property type="entry name" value="formyl-coa transferase, domain 3"/>
    <property type="match status" value="1"/>
</dbReference>
<keyword evidence="3" id="KW-1185">Reference proteome</keyword>
<organism evidence="2 3">
    <name type="scientific">Halalkalicoccus paucihalophilus</name>
    <dbReference type="NCBI Taxonomy" id="1008153"/>
    <lineage>
        <taxon>Archaea</taxon>
        <taxon>Methanobacteriati</taxon>
        <taxon>Methanobacteriota</taxon>
        <taxon>Stenosarchaea group</taxon>
        <taxon>Halobacteria</taxon>
        <taxon>Halobacteriales</taxon>
        <taxon>Halococcaceae</taxon>
        <taxon>Halalkalicoccus</taxon>
    </lineage>
</organism>
<dbReference type="Proteomes" id="UP000075321">
    <property type="component" value="Unassembled WGS sequence"/>
</dbReference>
<dbReference type="PATRIC" id="fig|1008153.3.peg.3029"/>
<name>A0A151ABJ0_9EURY</name>
<dbReference type="InterPro" id="IPR050483">
    <property type="entry name" value="CoA-transferase_III_domain"/>
</dbReference>
<dbReference type="Gene3D" id="3.40.50.10540">
    <property type="entry name" value="Crotonobetainyl-coa:carnitine coa-transferase, domain 1"/>
    <property type="match status" value="1"/>
</dbReference>
<keyword evidence="1 2" id="KW-0808">Transferase</keyword>
<gene>
    <name evidence="2" type="primary">frc_5</name>
    <name evidence="2" type="ORF">HAPAU_29410</name>
</gene>
<accession>A0A151ABJ0</accession>
<protein>
    <submittedName>
        <fullName evidence="2">Formyl-coenzyme A transferase</fullName>
        <ecNumber evidence="2">2.8.3.16</ecNumber>
    </submittedName>
</protein>
<dbReference type="SUPFAM" id="SSF89796">
    <property type="entry name" value="CoA-transferase family III (CaiB/BaiF)"/>
    <property type="match status" value="1"/>
</dbReference>
<dbReference type="PANTHER" id="PTHR48207:SF3">
    <property type="entry name" value="SUCCINATE--HYDROXYMETHYLGLUTARATE COA-TRANSFERASE"/>
    <property type="match status" value="1"/>
</dbReference>
<evidence type="ECO:0000256" key="1">
    <source>
        <dbReference type="ARBA" id="ARBA00022679"/>
    </source>
</evidence>
<dbReference type="InterPro" id="IPR003673">
    <property type="entry name" value="CoA-Trfase_fam_III"/>
</dbReference>
<dbReference type="PANTHER" id="PTHR48207">
    <property type="entry name" value="SUCCINATE--HYDROXYMETHYLGLUTARATE COA-TRANSFERASE"/>
    <property type="match status" value="1"/>
</dbReference>
<sequence>MCVISSQRTFSDGIIEGSVKPLDDLTVVDFTQSIAGPVCTQLLAEMGATVLKVEPPSGDSFRNLMNGNMFASFNHGKQSLCVNIKTDAGLSIVTKLVDEADVIVESFRPGVLEKYDLDYESVTTRNEDVVYCSLSGFGHTGPYQSYPGYDPSIQAVSGLMATTGYSDRPPVRIRASLIDCGTGANAAFAILAAVRHRDRSGDGTHIDISLFDVAISWMSYWITNYDQTGELPERAGGKGIGSAPNGVFPTADGHIYVATLSEMMYERLCTVLDRTDLLEEDRFQTIDDRMDHREALRDELIPEFTGFTSTELEQKLLEAQIPAGAVRTVRDLVENDEHVEARSMIVDSYNPEVDEQVLTASLPFHFNSGIHDGQFSSRPPKKGEHTDHILEALLYSKNEIEQFYENDAVISSS</sequence>
<dbReference type="AlphaFoldDB" id="A0A151ABJ0"/>
<dbReference type="Pfam" id="PF02515">
    <property type="entry name" value="CoA_transf_3"/>
    <property type="match status" value="1"/>
</dbReference>
<dbReference type="EMBL" id="LTAZ01000010">
    <property type="protein sequence ID" value="KYH24989.1"/>
    <property type="molecule type" value="Genomic_DNA"/>
</dbReference>
<dbReference type="GO" id="GO:0033608">
    <property type="term" value="F:formyl-CoA transferase activity"/>
    <property type="evidence" value="ECO:0007669"/>
    <property type="project" value="UniProtKB-EC"/>
</dbReference>
<dbReference type="InterPro" id="IPR023606">
    <property type="entry name" value="CoA-Trfase_III_dom_1_sf"/>
</dbReference>